<dbReference type="Pfam" id="PF08530">
    <property type="entry name" value="PepX_C"/>
    <property type="match status" value="1"/>
</dbReference>
<dbReference type="InterPro" id="IPR013736">
    <property type="entry name" value="Xaa-Pro_dipept_C"/>
</dbReference>
<protein>
    <recommendedName>
        <fullName evidence="2">Xaa-Pro dipeptidyl-peptidase C-terminal domain-containing protein</fullName>
    </recommendedName>
</protein>
<dbReference type="Proteomes" id="UP001305779">
    <property type="component" value="Unassembled WGS sequence"/>
</dbReference>
<dbReference type="SUPFAM" id="SSF53474">
    <property type="entry name" value="alpha/beta-Hydrolases"/>
    <property type="match status" value="1"/>
</dbReference>
<proteinExistence type="predicted"/>
<dbReference type="NCBIfam" id="TIGR00976">
    <property type="entry name" value="CocE_NonD"/>
    <property type="match status" value="1"/>
</dbReference>
<evidence type="ECO:0000259" key="2">
    <source>
        <dbReference type="SMART" id="SM00939"/>
    </source>
</evidence>
<accession>A0ABR0E1U4</accession>
<dbReference type="EMBL" id="JAXOVC010000012">
    <property type="protein sequence ID" value="KAK4495118.1"/>
    <property type="molecule type" value="Genomic_DNA"/>
</dbReference>
<organism evidence="3 4">
    <name type="scientific">Zasmidium cellare</name>
    <name type="common">Wine cellar mold</name>
    <name type="synonym">Racodium cellare</name>
    <dbReference type="NCBI Taxonomy" id="395010"/>
    <lineage>
        <taxon>Eukaryota</taxon>
        <taxon>Fungi</taxon>
        <taxon>Dikarya</taxon>
        <taxon>Ascomycota</taxon>
        <taxon>Pezizomycotina</taxon>
        <taxon>Dothideomycetes</taxon>
        <taxon>Dothideomycetidae</taxon>
        <taxon>Mycosphaerellales</taxon>
        <taxon>Mycosphaerellaceae</taxon>
        <taxon>Zasmidium</taxon>
    </lineage>
</organism>
<keyword evidence="4" id="KW-1185">Reference proteome</keyword>
<comment type="caution">
    <text evidence="3">The sequence shown here is derived from an EMBL/GenBank/DDBJ whole genome shotgun (WGS) entry which is preliminary data.</text>
</comment>
<dbReference type="SUPFAM" id="SSF49785">
    <property type="entry name" value="Galactose-binding domain-like"/>
    <property type="match status" value="1"/>
</dbReference>
<dbReference type="Gene3D" id="3.40.50.1820">
    <property type="entry name" value="alpha/beta hydrolase"/>
    <property type="match status" value="1"/>
</dbReference>
<feature type="domain" description="Xaa-Pro dipeptidyl-peptidase C-terminal" evidence="2">
    <location>
        <begin position="311"/>
        <end position="498"/>
    </location>
</feature>
<dbReference type="SMART" id="SM00939">
    <property type="entry name" value="PepX_C"/>
    <property type="match status" value="1"/>
</dbReference>
<keyword evidence="1" id="KW-0378">Hydrolase</keyword>
<gene>
    <name evidence="3" type="ORF">PRZ48_013445</name>
</gene>
<dbReference type="Pfam" id="PF02129">
    <property type="entry name" value="Peptidase_S15"/>
    <property type="match status" value="1"/>
</dbReference>
<dbReference type="InterPro" id="IPR029058">
    <property type="entry name" value="AB_hydrolase_fold"/>
</dbReference>
<dbReference type="InterPro" id="IPR005674">
    <property type="entry name" value="CocE/Ser_esterase"/>
</dbReference>
<evidence type="ECO:0000256" key="1">
    <source>
        <dbReference type="ARBA" id="ARBA00022801"/>
    </source>
</evidence>
<evidence type="ECO:0000313" key="3">
    <source>
        <dbReference type="EMBL" id="KAK4495118.1"/>
    </source>
</evidence>
<evidence type="ECO:0000313" key="4">
    <source>
        <dbReference type="Proteomes" id="UP001305779"/>
    </source>
</evidence>
<dbReference type="InterPro" id="IPR008979">
    <property type="entry name" value="Galactose-bd-like_sf"/>
</dbReference>
<dbReference type="InterPro" id="IPR000383">
    <property type="entry name" value="Xaa-Pro-like_dom"/>
</dbReference>
<reference evidence="3 4" key="1">
    <citation type="journal article" date="2023" name="G3 (Bethesda)">
        <title>A chromosome-level genome assembly of Zasmidium syzygii isolated from banana leaves.</title>
        <authorList>
            <person name="van Westerhoven A.C."/>
            <person name="Mehrabi R."/>
            <person name="Talebi R."/>
            <person name="Steentjes M.B.F."/>
            <person name="Corcolon B."/>
            <person name="Chong P.A."/>
            <person name="Kema G.H.J."/>
            <person name="Seidl M.F."/>
        </authorList>
    </citation>
    <scope>NUCLEOTIDE SEQUENCE [LARGE SCALE GENOMIC DNA]</scope>
    <source>
        <strain evidence="3 4">P124</strain>
    </source>
</reference>
<dbReference type="Gene3D" id="2.60.120.260">
    <property type="entry name" value="Galactose-binding domain-like"/>
    <property type="match status" value="1"/>
</dbReference>
<sequence length="498" mass="55028">MSSQAVSRGFFGAFVDKLVGRQLSLPSEVCSFTVRRVRIPLEDGVQIAADLYIPLKQKPFGTLFVPTPYGIGFLTSLSQARVFAARGYQVLTSSCRGTFDSGGTLEPFRNEAKDGHAIVAWMREQEWYTGSFGTIGGSYLGYNQWALLSDPPVDMKVAVIWSGLHSMGAFSWGNGALASHMIAWADVQRRVGSGGLVSVILHLRSLAKTLQPVFDGVPLLDSVDHYFQKQTPTWLKEALTHPDKDDAYFQPMDQRAGVEKANIPILLTSGWEDPLLPDVMWQYQRLTERGCNGRGRILGVRARQNSLPESFKWLEEHLGHRISESRPSPVRVFVTGIKEWRDMPKWPPPSTASDLFLNAGKKLSKEAPSSGTSASTFEFDPAHPTPSIGVPLVFDNGPGRSEGDTALASRSDVLVFDSDILTNEIEICGNPVLELQHSTDYPDADLWVVLSEVNASGNFSRTVSEKYLRLPTARKSDTMKMSLLDCAHRFVRAQESGF</sequence>
<name>A0ABR0E1U4_ZASCE</name>
<dbReference type="Gene3D" id="1.10.3020.10">
    <property type="entry name" value="alpha-amino acid ester hydrolase ( Helical cap domain)"/>
    <property type="match status" value="1"/>
</dbReference>